<dbReference type="Pfam" id="PF00672">
    <property type="entry name" value="HAMP"/>
    <property type="match status" value="1"/>
</dbReference>
<evidence type="ECO:0000313" key="16">
    <source>
        <dbReference type="Proteomes" id="UP000248168"/>
    </source>
</evidence>
<dbReference type="InParanoid" id="A0A330L2L9"/>
<dbReference type="InterPro" id="IPR005467">
    <property type="entry name" value="His_kinase_dom"/>
</dbReference>
<dbReference type="OrthoDB" id="9804645at2"/>
<dbReference type="SUPFAM" id="SSF158472">
    <property type="entry name" value="HAMP domain-like"/>
    <property type="match status" value="1"/>
</dbReference>
<dbReference type="PANTHER" id="PTHR42878:SF7">
    <property type="entry name" value="SENSOR HISTIDINE KINASE GLRK"/>
    <property type="match status" value="1"/>
</dbReference>
<keyword evidence="6" id="KW-0808">Transferase</keyword>
<evidence type="ECO:0000259" key="13">
    <source>
        <dbReference type="PROSITE" id="PS50109"/>
    </source>
</evidence>
<organism evidence="15 16">
    <name type="scientific">Nitrospira lenta</name>
    <dbReference type="NCBI Taxonomy" id="1436998"/>
    <lineage>
        <taxon>Bacteria</taxon>
        <taxon>Pseudomonadati</taxon>
        <taxon>Nitrospirota</taxon>
        <taxon>Nitrospiria</taxon>
        <taxon>Nitrospirales</taxon>
        <taxon>Nitrospiraceae</taxon>
        <taxon>Nitrospira</taxon>
    </lineage>
</organism>
<feature type="domain" description="HAMP" evidence="14">
    <location>
        <begin position="199"/>
        <end position="259"/>
    </location>
</feature>
<keyword evidence="11 12" id="KW-0472">Membrane</keyword>
<dbReference type="InterPro" id="IPR036890">
    <property type="entry name" value="HATPase_C_sf"/>
</dbReference>
<dbReference type="InterPro" id="IPR003661">
    <property type="entry name" value="HisK_dim/P_dom"/>
</dbReference>
<evidence type="ECO:0000256" key="12">
    <source>
        <dbReference type="SAM" id="Phobius"/>
    </source>
</evidence>
<feature type="domain" description="Histidine kinase" evidence="13">
    <location>
        <begin position="274"/>
        <end position="491"/>
    </location>
</feature>
<dbReference type="GO" id="GO:0030295">
    <property type="term" value="F:protein kinase activator activity"/>
    <property type="evidence" value="ECO:0007669"/>
    <property type="project" value="TreeGrafter"/>
</dbReference>
<evidence type="ECO:0000259" key="14">
    <source>
        <dbReference type="PROSITE" id="PS50885"/>
    </source>
</evidence>
<dbReference type="InterPro" id="IPR003660">
    <property type="entry name" value="HAMP_dom"/>
</dbReference>
<name>A0A330L2L9_9BACT</name>
<dbReference type="CDD" id="cd00082">
    <property type="entry name" value="HisKA"/>
    <property type="match status" value="1"/>
</dbReference>
<dbReference type="PROSITE" id="PS50109">
    <property type="entry name" value="HIS_KIN"/>
    <property type="match status" value="1"/>
</dbReference>
<evidence type="ECO:0000256" key="10">
    <source>
        <dbReference type="ARBA" id="ARBA00023012"/>
    </source>
</evidence>
<dbReference type="CDD" id="cd00075">
    <property type="entry name" value="HATPase"/>
    <property type="match status" value="1"/>
</dbReference>
<dbReference type="SUPFAM" id="SSF47384">
    <property type="entry name" value="Homodimeric domain of signal transducing histidine kinase"/>
    <property type="match status" value="1"/>
</dbReference>
<dbReference type="GO" id="GO:0000156">
    <property type="term" value="F:phosphorelay response regulator activity"/>
    <property type="evidence" value="ECO:0007669"/>
    <property type="project" value="TreeGrafter"/>
</dbReference>
<feature type="transmembrane region" description="Helical" evidence="12">
    <location>
        <begin position="6"/>
        <end position="27"/>
    </location>
</feature>
<keyword evidence="8 15" id="KW-0418">Kinase</keyword>
<keyword evidence="12" id="KW-0812">Transmembrane</keyword>
<dbReference type="GO" id="GO:0000155">
    <property type="term" value="F:phosphorelay sensor kinase activity"/>
    <property type="evidence" value="ECO:0007669"/>
    <property type="project" value="InterPro"/>
</dbReference>
<dbReference type="FunFam" id="3.30.565.10:FF:000006">
    <property type="entry name" value="Sensor histidine kinase WalK"/>
    <property type="match status" value="1"/>
</dbReference>
<evidence type="ECO:0000256" key="1">
    <source>
        <dbReference type="ARBA" id="ARBA00000085"/>
    </source>
</evidence>
<evidence type="ECO:0000256" key="7">
    <source>
        <dbReference type="ARBA" id="ARBA00022741"/>
    </source>
</evidence>
<keyword evidence="5" id="KW-0597">Phosphoprotein</keyword>
<dbReference type="InterPro" id="IPR050351">
    <property type="entry name" value="BphY/WalK/GraS-like"/>
</dbReference>
<dbReference type="GO" id="GO:0005886">
    <property type="term" value="C:plasma membrane"/>
    <property type="evidence" value="ECO:0007669"/>
    <property type="project" value="UniProtKB-SubCell"/>
</dbReference>
<gene>
    <name evidence="15" type="ORF">NITLEN_11094</name>
</gene>
<dbReference type="SUPFAM" id="SSF55874">
    <property type="entry name" value="ATPase domain of HSP90 chaperone/DNA topoisomerase II/histidine kinase"/>
    <property type="match status" value="1"/>
</dbReference>
<dbReference type="Gene3D" id="1.10.287.130">
    <property type="match status" value="1"/>
</dbReference>
<dbReference type="SMART" id="SM00387">
    <property type="entry name" value="HATPase_c"/>
    <property type="match status" value="1"/>
</dbReference>
<keyword evidence="7" id="KW-0547">Nucleotide-binding</keyword>
<dbReference type="GO" id="GO:0007234">
    <property type="term" value="P:osmosensory signaling via phosphorelay pathway"/>
    <property type="evidence" value="ECO:0007669"/>
    <property type="project" value="TreeGrafter"/>
</dbReference>
<keyword evidence="4" id="KW-1003">Cell membrane</keyword>
<keyword evidence="12" id="KW-1133">Transmembrane helix</keyword>
<evidence type="ECO:0000256" key="6">
    <source>
        <dbReference type="ARBA" id="ARBA00022679"/>
    </source>
</evidence>
<evidence type="ECO:0000256" key="4">
    <source>
        <dbReference type="ARBA" id="ARBA00022475"/>
    </source>
</evidence>
<keyword evidence="16" id="KW-1185">Reference proteome</keyword>
<dbReference type="SMART" id="SM00304">
    <property type="entry name" value="HAMP"/>
    <property type="match status" value="1"/>
</dbReference>
<dbReference type="CDD" id="cd06225">
    <property type="entry name" value="HAMP"/>
    <property type="match status" value="1"/>
</dbReference>
<comment type="subcellular location">
    <subcellularLocation>
        <location evidence="2">Cell membrane</location>
    </subcellularLocation>
</comment>
<dbReference type="Gene3D" id="3.30.565.10">
    <property type="entry name" value="Histidine kinase-like ATPase, C-terminal domain"/>
    <property type="match status" value="1"/>
</dbReference>
<dbReference type="Gene3D" id="6.10.340.10">
    <property type="match status" value="1"/>
</dbReference>
<dbReference type="EC" id="2.7.13.3" evidence="3"/>
<dbReference type="SMART" id="SM00388">
    <property type="entry name" value="HisKA"/>
    <property type="match status" value="1"/>
</dbReference>
<evidence type="ECO:0000256" key="5">
    <source>
        <dbReference type="ARBA" id="ARBA00022553"/>
    </source>
</evidence>
<dbReference type="PANTHER" id="PTHR42878">
    <property type="entry name" value="TWO-COMPONENT HISTIDINE KINASE"/>
    <property type="match status" value="1"/>
</dbReference>
<dbReference type="InterPro" id="IPR004358">
    <property type="entry name" value="Sig_transdc_His_kin-like_C"/>
</dbReference>
<dbReference type="Pfam" id="PF02518">
    <property type="entry name" value="HATPase_c"/>
    <property type="match status" value="1"/>
</dbReference>
<evidence type="ECO:0000256" key="8">
    <source>
        <dbReference type="ARBA" id="ARBA00022777"/>
    </source>
</evidence>
<evidence type="ECO:0000256" key="2">
    <source>
        <dbReference type="ARBA" id="ARBA00004236"/>
    </source>
</evidence>
<protein>
    <recommendedName>
        <fullName evidence="3">histidine kinase</fullName>
        <ecNumber evidence="3">2.7.13.3</ecNumber>
    </recommendedName>
</protein>
<evidence type="ECO:0000256" key="11">
    <source>
        <dbReference type="ARBA" id="ARBA00023136"/>
    </source>
</evidence>
<dbReference type="Pfam" id="PF00512">
    <property type="entry name" value="HisKA"/>
    <property type="match status" value="1"/>
</dbReference>
<dbReference type="PROSITE" id="PS50885">
    <property type="entry name" value="HAMP"/>
    <property type="match status" value="1"/>
</dbReference>
<dbReference type="InterPro" id="IPR036097">
    <property type="entry name" value="HisK_dim/P_sf"/>
</dbReference>
<dbReference type="RefSeq" id="WP_121988443.1">
    <property type="nucleotide sequence ID" value="NZ_OUNR01000001.1"/>
</dbReference>
<dbReference type="Proteomes" id="UP000248168">
    <property type="component" value="Unassembled WGS sequence"/>
</dbReference>
<evidence type="ECO:0000256" key="3">
    <source>
        <dbReference type="ARBA" id="ARBA00012438"/>
    </source>
</evidence>
<reference evidence="16" key="1">
    <citation type="submission" date="2018-04" db="EMBL/GenBank/DDBJ databases">
        <authorList>
            <person name="Lucker S."/>
            <person name="Sakoula D."/>
        </authorList>
    </citation>
    <scope>NUCLEOTIDE SEQUENCE [LARGE SCALE GENOMIC DNA]</scope>
</reference>
<dbReference type="AlphaFoldDB" id="A0A330L2L9"/>
<feature type="transmembrane region" description="Helical" evidence="12">
    <location>
        <begin position="138"/>
        <end position="158"/>
    </location>
</feature>
<feature type="transmembrane region" description="Helical" evidence="12">
    <location>
        <begin position="178"/>
        <end position="198"/>
    </location>
</feature>
<dbReference type="GO" id="GO:0005524">
    <property type="term" value="F:ATP binding"/>
    <property type="evidence" value="ECO:0007669"/>
    <property type="project" value="UniProtKB-KW"/>
</dbReference>
<dbReference type="InterPro" id="IPR003594">
    <property type="entry name" value="HATPase_dom"/>
</dbReference>
<evidence type="ECO:0000256" key="9">
    <source>
        <dbReference type="ARBA" id="ARBA00022840"/>
    </source>
</evidence>
<accession>A0A330L2L9</accession>
<comment type="catalytic activity">
    <reaction evidence="1">
        <text>ATP + protein L-histidine = ADP + protein N-phospho-L-histidine.</text>
        <dbReference type="EC" id="2.7.13.3"/>
    </reaction>
</comment>
<dbReference type="FunFam" id="1.10.287.130:FF:000008">
    <property type="entry name" value="Two-component sensor histidine kinase"/>
    <property type="match status" value="1"/>
</dbReference>
<keyword evidence="10" id="KW-0902">Two-component regulatory system</keyword>
<dbReference type="PRINTS" id="PR00344">
    <property type="entry name" value="BCTRLSENSOR"/>
</dbReference>
<keyword evidence="9" id="KW-0067">ATP-binding</keyword>
<evidence type="ECO:0000313" key="15">
    <source>
        <dbReference type="EMBL" id="SPP64008.1"/>
    </source>
</evidence>
<sequence>MARSLYGKLALVLFILFGSVGMLYTSLTSFTTRMYQQEVNQKLNRALARNIVGDQLLSSQGEVSPYALKELFHLLMIVNPSIEMYLLDAQGVILNFSAPAEKIKRSAVSLDPIQRFLTTEDTFPILGDDPRDTSRHKVFSVAPIPLTGSPTGYLYIVLGGEEYDSVVDMLQRSYILRLSFWAALAGLVFALLAGLVLFNMLTRRLRLLASTMDRFAKSDFSHAISMRTHEPVTERSRDEIDRLQITFNLMVQRILKQVDTLKQTDTLRRELVANVSHDLRTPLASLHGYLETLMIKEGSLTREESRAFLDIALKQSERLRRLVGELFELARLDSQEVHIDHEQFSLAELVQDVCQKVQLTVEPKGITLKTSFPEALPFVVADIGLIERVLENILHNAIRYTKSGGLITVSLSQQSQSVRVQIADTGCGIAAQDLSHIFDRFYRADRQDPAGGAGLGLAISKRILELHGSTIRAESTQNVGTTMIFDLPTVLS</sequence>
<dbReference type="EMBL" id="OUNR01000001">
    <property type="protein sequence ID" value="SPP64008.1"/>
    <property type="molecule type" value="Genomic_DNA"/>
</dbReference>
<proteinExistence type="predicted"/>